<dbReference type="GeneID" id="85228764"/>
<evidence type="ECO:0000259" key="1">
    <source>
        <dbReference type="Pfam" id="PF07883"/>
    </source>
</evidence>
<dbReference type="InterPro" id="IPR014710">
    <property type="entry name" value="RmlC-like_jellyroll"/>
</dbReference>
<dbReference type="Gene3D" id="2.60.120.10">
    <property type="entry name" value="Jelly Rolls"/>
    <property type="match status" value="2"/>
</dbReference>
<dbReference type="Proteomes" id="UP001301797">
    <property type="component" value="Chromosome"/>
</dbReference>
<dbReference type="PANTHER" id="PTHR36114">
    <property type="entry name" value="16.7 KDA PROTEIN IN WHIE LOCUS"/>
    <property type="match status" value="1"/>
</dbReference>
<dbReference type="KEGG" id="mefw:F1737_01300"/>
<dbReference type="RefSeq" id="WP_317136986.1">
    <property type="nucleotide sequence ID" value="NZ_CP043875.1"/>
</dbReference>
<dbReference type="PANTHER" id="PTHR36114:SF1">
    <property type="entry name" value="16.7 KDA PROTEIN IN WHIE LOCUS"/>
    <property type="match status" value="1"/>
</dbReference>
<evidence type="ECO:0000313" key="2">
    <source>
        <dbReference type="EMBL" id="WOF15414.1"/>
    </source>
</evidence>
<dbReference type="InterPro" id="IPR052044">
    <property type="entry name" value="PKS_Associated_Protein"/>
</dbReference>
<dbReference type="PROSITE" id="PS51257">
    <property type="entry name" value="PROKAR_LIPOPROTEIN"/>
    <property type="match status" value="1"/>
</dbReference>
<gene>
    <name evidence="2" type="ORF">F1737_01300</name>
</gene>
<dbReference type="InterPro" id="IPR011051">
    <property type="entry name" value="RmlC_Cupin_sf"/>
</dbReference>
<dbReference type="Pfam" id="PF07883">
    <property type="entry name" value="Cupin_2"/>
    <property type="match status" value="2"/>
</dbReference>
<sequence>MYKTLSVILILICISAGCITQNPGQTGPVDDQGINQETYPETDNQTGQEIYLITREAGSSIFDGSVAFDELTGISDPGIETGYSLGYATISAGNATSPHRLADRTEFISVVAGEALIKCDNTEVNAKKGDSVLLPKGVLQSATALGDEELRYISVVDPVFTPEAEIKGESLFALNMTTDEVPVIIPDPKKGIEWDIGSDMMIYSVLNPVLMPEMNAPVEYSVAYAELLPGGFAQDNYLNGSSELICVIEGEILVYTPNGNSISVTAGNAAYIPPNQIKGYRNVADSVSTIMSFVDPAWTPENTFTPEN</sequence>
<accession>A0AA97FAJ1</accession>
<dbReference type="AlphaFoldDB" id="A0AA97FAJ1"/>
<name>A0AA97FAJ1_9EURY</name>
<dbReference type="InterPro" id="IPR013096">
    <property type="entry name" value="Cupin_2"/>
</dbReference>
<reference evidence="2 3" key="1">
    <citation type="submission" date="2019-09" db="EMBL/GenBank/DDBJ databases">
        <title>The complete genome of Methanoplanus sp. FWC-SCC4.</title>
        <authorList>
            <person name="Chen S.-C."/>
            <person name="Zhou Y.-Z."/>
            <person name="Lai M.-C."/>
        </authorList>
    </citation>
    <scope>NUCLEOTIDE SEQUENCE [LARGE SCALE GENOMIC DNA]</scope>
    <source>
        <strain evidence="2 3">FWC-SCC4</strain>
    </source>
</reference>
<dbReference type="EMBL" id="CP043875">
    <property type="protein sequence ID" value="WOF15414.1"/>
    <property type="molecule type" value="Genomic_DNA"/>
</dbReference>
<protein>
    <submittedName>
        <fullName evidence="2">Cupin domain-containing protein</fullName>
    </submittedName>
</protein>
<organism evidence="2 3">
    <name type="scientific">Methanochimaera problematica</name>
    <dbReference type="NCBI Taxonomy" id="2609417"/>
    <lineage>
        <taxon>Archaea</taxon>
        <taxon>Methanobacteriati</taxon>
        <taxon>Methanobacteriota</taxon>
        <taxon>Stenosarchaea group</taxon>
        <taxon>Methanomicrobia</taxon>
        <taxon>Methanomicrobiales</taxon>
        <taxon>Methanomicrobiaceae</taxon>
        <taxon>Methanochimaera</taxon>
    </lineage>
</organism>
<evidence type="ECO:0000313" key="3">
    <source>
        <dbReference type="Proteomes" id="UP001301797"/>
    </source>
</evidence>
<feature type="domain" description="Cupin type-2" evidence="1">
    <location>
        <begin position="225"/>
        <end position="287"/>
    </location>
</feature>
<proteinExistence type="predicted"/>
<feature type="domain" description="Cupin type-2" evidence="1">
    <location>
        <begin position="88"/>
        <end position="156"/>
    </location>
</feature>
<keyword evidence="3" id="KW-1185">Reference proteome</keyword>
<dbReference type="SUPFAM" id="SSF51182">
    <property type="entry name" value="RmlC-like cupins"/>
    <property type="match status" value="1"/>
</dbReference>